<organism evidence="2 3">
    <name type="scientific">Gonium pectorale</name>
    <name type="common">Green alga</name>
    <dbReference type="NCBI Taxonomy" id="33097"/>
    <lineage>
        <taxon>Eukaryota</taxon>
        <taxon>Viridiplantae</taxon>
        <taxon>Chlorophyta</taxon>
        <taxon>core chlorophytes</taxon>
        <taxon>Chlorophyceae</taxon>
        <taxon>CS clade</taxon>
        <taxon>Chlamydomonadales</taxon>
        <taxon>Volvocaceae</taxon>
        <taxon>Gonium</taxon>
    </lineage>
</organism>
<keyword evidence="3" id="KW-1185">Reference proteome</keyword>
<accession>A0A150G9E5</accession>
<evidence type="ECO:0000313" key="3">
    <source>
        <dbReference type="Proteomes" id="UP000075714"/>
    </source>
</evidence>
<feature type="region of interest" description="Disordered" evidence="1">
    <location>
        <begin position="53"/>
        <end position="78"/>
    </location>
</feature>
<dbReference type="Proteomes" id="UP000075714">
    <property type="component" value="Unassembled WGS sequence"/>
</dbReference>
<dbReference type="AlphaFoldDB" id="A0A150G9E5"/>
<reference evidence="3" key="1">
    <citation type="journal article" date="2016" name="Nat. Commun.">
        <title>The Gonium pectorale genome demonstrates co-option of cell cycle regulation during the evolution of multicellularity.</title>
        <authorList>
            <person name="Hanschen E.R."/>
            <person name="Marriage T.N."/>
            <person name="Ferris P.J."/>
            <person name="Hamaji T."/>
            <person name="Toyoda A."/>
            <person name="Fujiyama A."/>
            <person name="Neme R."/>
            <person name="Noguchi H."/>
            <person name="Minakuchi Y."/>
            <person name="Suzuki M."/>
            <person name="Kawai-Toyooka H."/>
            <person name="Smith D.R."/>
            <person name="Sparks H."/>
            <person name="Anderson J."/>
            <person name="Bakaric R."/>
            <person name="Luria V."/>
            <person name="Karger A."/>
            <person name="Kirschner M.W."/>
            <person name="Durand P.M."/>
            <person name="Michod R.E."/>
            <person name="Nozaki H."/>
            <person name="Olson B.J."/>
        </authorList>
    </citation>
    <scope>NUCLEOTIDE SEQUENCE [LARGE SCALE GENOMIC DNA]</scope>
    <source>
        <strain evidence="3">NIES-2863</strain>
    </source>
</reference>
<gene>
    <name evidence="2" type="ORF">GPECTOR_43g887</name>
</gene>
<protein>
    <submittedName>
        <fullName evidence="2">Uncharacterized protein</fullName>
    </submittedName>
</protein>
<sequence>MSREHPQPAGLLPGSFDAWLSSADSGGRVDRFRQRLGLLGPGLAHAESFDSYDLSPRSDDCAPPPEGDGLSSAYSRSSLGGSSTATMTTVASCAFSSVTDSGDDLCGLSIACADSLSSPRTAPPAATTQIPPSPLNPAVPATHRISRRAFDCLPDEDDAWLGFDTVGAAAAASPAAATSCAAGLSSSHHVAIIPTCPSEPPPSSSISSRGPVLQLCRPCSPEPSAPRDARGYVLHDPRDDNRLSGGCAPTHLGRARGLSISLDVAPSPGPCADYVLDAASFWLYPACMVSRRLVSCDPWLISDRGLTVGTAAGASPALLSPAPVRAAPNPLTAFFDCMEDGDGGDDGQPLARVGPRSTSTGMLQPHTSAEDDDDDDASAEAASVAAGGSASPFARAAYLPWGASGRGLLRATAPAPAAKTTTTTTTKITTAASASPPAVTVPLEAEAAVGVPAANARSAATDASRSLLDEAVHGGRQVGFFAKKLVKALNLRRKAGTT</sequence>
<dbReference type="EMBL" id="LSYV01000044">
    <property type="protein sequence ID" value="KXZ46451.1"/>
    <property type="molecule type" value="Genomic_DNA"/>
</dbReference>
<feature type="region of interest" description="Disordered" evidence="1">
    <location>
        <begin position="337"/>
        <end position="385"/>
    </location>
</feature>
<name>A0A150G9E5_GONPE</name>
<comment type="caution">
    <text evidence="2">The sequence shown here is derived from an EMBL/GenBank/DDBJ whole genome shotgun (WGS) entry which is preliminary data.</text>
</comment>
<proteinExistence type="predicted"/>
<evidence type="ECO:0000313" key="2">
    <source>
        <dbReference type="EMBL" id="KXZ46451.1"/>
    </source>
</evidence>
<evidence type="ECO:0000256" key="1">
    <source>
        <dbReference type="SAM" id="MobiDB-lite"/>
    </source>
</evidence>
<feature type="compositionally biased region" description="Low complexity" evidence="1">
    <location>
        <begin position="67"/>
        <end position="78"/>
    </location>
</feature>
<feature type="compositionally biased region" description="Polar residues" evidence="1">
    <location>
        <begin position="356"/>
        <end position="367"/>
    </location>
</feature>